<dbReference type="Gene3D" id="3.90.79.10">
    <property type="entry name" value="Nucleoside Triphosphate Pyrophosphohydrolase"/>
    <property type="match status" value="1"/>
</dbReference>
<dbReference type="CDD" id="cd03425">
    <property type="entry name" value="NUDIX_MutT_NudA_like"/>
    <property type="match status" value="1"/>
</dbReference>
<dbReference type="GO" id="GO:0046872">
    <property type="term" value="F:metal ion binding"/>
    <property type="evidence" value="ECO:0007669"/>
    <property type="project" value="UniProtKB-KW"/>
</dbReference>
<name>A0A3N1CNE6_9ACTN</name>
<comment type="caution">
    <text evidence="13">The sequence shown here is derived from an EMBL/GenBank/DDBJ whole genome shotgun (WGS) entry which is preliminary data.</text>
</comment>
<evidence type="ECO:0000256" key="10">
    <source>
        <dbReference type="ARBA" id="ARBA00035861"/>
    </source>
</evidence>
<dbReference type="AlphaFoldDB" id="A0A3N1CNE6"/>
<dbReference type="EC" id="3.6.1.55" evidence="11"/>
<keyword evidence="8" id="KW-0460">Magnesium</keyword>
<feature type="domain" description="Nudix hydrolase" evidence="12">
    <location>
        <begin position="5"/>
        <end position="128"/>
    </location>
</feature>
<dbReference type="InterPro" id="IPR015797">
    <property type="entry name" value="NUDIX_hydrolase-like_dom_sf"/>
</dbReference>
<evidence type="ECO:0000313" key="14">
    <source>
        <dbReference type="Proteomes" id="UP000272400"/>
    </source>
</evidence>
<comment type="catalytic activity">
    <reaction evidence="10">
        <text>8-oxo-dGTP + H2O = 8-oxo-dGMP + diphosphate + H(+)</text>
        <dbReference type="Rhea" id="RHEA:31575"/>
        <dbReference type="ChEBI" id="CHEBI:15377"/>
        <dbReference type="ChEBI" id="CHEBI:15378"/>
        <dbReference type="ChEBI" id="CHEBI:33019"/>
        <dbReference type="ChEBI" id="CHEBI:63224"/>
        <dbReference type="ChEBI" id="CHEBI:77896"/>
        <dbReference type="EC" id="3.6.1.55"/>
    </reaction>
</comment>
<dbReference type="GO" id="GO:0008413">
    <property type="term" value="F:8-oxo-7,8-dihydroguanosine triphosphate pyrophosphatase activity"/>
    <property type="evidence" value="ECO:0007669"/>
    <property type="project" value="TreeGrafter"/>
</dbReference>
<dbReference type="GO" id="GO:0006260">
    <property type="term" value="P:DNA replication"/>
    <property type="evidence" value="ECO:0007669"/>
    <property type="project" value="UniProtKB-KW"/>
</dbReference>
<comment type="similarity">
    <text evidence="2">Belongs to the Nudix hydrolase family.</text>
</comment>
<dbReference type="EMBL" id="RJKE01000001">
    <property type="protein sequence ID" value="ROO82839.1"/>
    <property type="molecule type" value="Genomic_DNA"/>
</dbReference>
<keyword evidence="6" id="KW-0227">DNA damage</keyword>
<evidence type="ECO:0000256" key="5">
    <source>
        <dbReference type="ARBA" id="ARBA00022723"/>
    </source>
</evidence>
<dbReference type="GO" id="GO:0044715">
    <property type="term" value="F:8-oxo-dGDP phosphatase activity"/>
    <property type="evidence" value="ECO:0007669"/>
    <property type="project" value="TreeGrafter"/>
</dbReference>
<evidence type="ECO:0000256" key="8">
    <source>
        <dbReference type="ARBA" id="ARBA00022842"/>
    </source>
</evidence>
<evidence type="ECO:0000256" key="3">
    <source>
        <dbReference type="ARBA" id="ARBA00022457"/>
    </source>
</evidence>
<evidence type="ECO:0000259" key="12">
    <source>
        <dbReference type="PROSITE" id="PS51462"/>
    </source>
</evidence>
<keyword evidence="5" id="KW-0479">Metal-binding</keyword>
<dbReference type="GO" id="GO:0006281">
    <property type="term" value="P:DNA repair"/>
    <property type="evidence" value="ECO:0007669"/>
    <property type="project" value="UniProtKB-KW"/>
</dbReference>
<dbReference type="SUPFAM" id="SSF55811">
    <property type="entry name" value="Nudix"/>
    <property type="match status" value="1"/>
</dbReference>
<evidence type="ECO:0000256" key="2">
    <source>
        <dbReference type="ARBA" id="ARBA00005582"/>
    </source>
</evidence>
<keyword evidence="7" id="KW-0378">Hydrolase</keyword>
<gene>
    <name evidence="13" type="ORF">EDD29_0324</name>
</gene>
<proteinExistence type="inferred from homology"/>
<evidence type="ECO:0000256" key="4">
    <source>
        <dbReference type="ARBA" id="ARBA00022705"/>
    </source>
</evidence>
<dbReference type="GO" id="GO:0035539">
    <property type="term" value="F:8-oxo-7,8-dihydrodeoxyguanosine triphosphate pyrophosphatase activity"/>
    <property type="evidence" value="ECO:0007669"/>
    <property type="project" value="UniProtKB-EC"/>
</dbReference>
<dbReference type="Proteomes" id="UP000272400">
    <property type="component" value="Unassembled WGS sequence"/>
</dbReference>
<sequence length="144" mass="15214">MAERGAQVVVGAAIIEDGRLLAAQRAAPSSLAGGWELPGGKVDPGESDEAALIRECREELAVTVKLLDRIGGDWPIGEAGVLRVWTARLIAGRPAALEHSALRWLGAHELDDVAWLPGDLPVVDAVRPHLLPGPKKDRALDESG</sequence>
<dbReference type="Pfam" id="PF00293">
    <property type="entry name" value="NUDIX"/>
    <property type="match status" value="1"/>
</dbReference>
<keyword evidence="14" id="KW-1185">Reference proteome</keyword>
<evidence type="ECO:0000256" key="7">
    <source>
        <dbReference type="ARBA" id="ARBA00022801"/>
    </source>
</evidence>
<keyword evidence="3" id="KW-0515">Mutator protein</keyword>
<organism evidence="13 14">
    <name type="scientific">Actinocorallia herbida</name>
    <dbReference type="NCBI Taxonomy" id="58109"/>
    <lineage>
        <taxon>Bacteria</taxon>
        <taxon>Bacillati</taxon>
        <taxon>Actinomycetota</taxon>
        <taxon>Actinomycetes</taxon>
        <taxon>Streptosporangiales</taxon>
        <taxon>Thermomonosporaceae</taxon>
        <taxon>Actinocorallia</taxon>
    </lineage>
</organism>
<dbReference type="RefSeq" id="WP_246052452.1">
    <property type="nucleotide sequence ID" value="NZ_RJKE01000001.1"/>
</dbReference>
<dbReference type="InterPro" id="IPR020476">
    <property type="entry name" value="Nudix_hydrolase"/>
</dbReference>
<dbReference type="InterPro" id="IPR000086">
    <property type="entry name" value="NUDIX_hydrolase_dom"/>
</dbReference>
<dbReference type="PRINTS" id="PR00502">
    <property type="entry name" value="NUDIXFAMILY"/>
</dbReference>
<comment type="cofactor">
    <cofactor evidence="1">
        <name>Mg(2+)</name>
        <dbReference type="ChEBI" id="CHEBI:18420"/>
    </cofactor>
</comment>
<keyword evidence="4" id="KW-0235">DNA replication</keyword>
<protein>
    <recommendedName>
        <fullName evidence="11">8-oxo-dGTP diphosphatase</fullName>
        <ecNumber evidence="11">3.6.1.55</ecNumber>
    </recommendedName>
</protein>
<evidence type="ECO:0000256" key="1">
    <source>
        <dbReference type="ARBA" id="ARBA00001946"/>
    </source>
</evidence>
<dbReference type="PANTHER" id="PTHR47707">
    <property type="entry name" value="8-OXO-DGTP DIPHOSPHATASE"/>
    <property type="match status" value="1"/>
</dbReference>
<reference evidence="13 14" key="1">
    <citation type="submission" date="2018-11" db="EMBL/GenBank/DDBJ databases">
        <title>Sequencing the genomes of 1000 actinobacteria strains.</title>
        <authorList>
            <person name="Klenk H.-P."/>
        </authorList>
    </citation>
    <scope>NUCLEOTIDE SEQUENCE [LARGE SCALE GENOMIC DNA]</scope>
    <source>
        <strain evidence="13 14">DSM 44254</strain>
    </source>
</reference>
<dbReference type="PANTHER" id="PTHR47707:SF1">
    <property type="entry name" value="NUDIX HYDROLASE FAMILY PROTEIN"/>
    <property type="match status" value="1"/>
</dbReference>
<evidence type="ECO:0000256" key="11">
    <source>
        <dbReference type="ARBA" id="ARBA00038905"/>
    </source>
</evidence>
<evidence type="ECO:0000313" key="13">
    <source>
        <dbReference type="EMBL" id="ROO82839.1"/>
    </source>
</evidence>
<evidence type="ECO:0000256" key="9">
    <source>
        <dbReference type="ARBA" id="ARBA00023204"/>
    </source>
</evidence>
<dbReference type="InterPro" id="IPR047127">
    <property type="entry name" value="MutT-like"/>
</dbReference>
<evidence type="ECO:0000256" key="6">
    <source>
        <dbReference type="ARBA" id="ARBA00022763"/>
    </source>
</evidence>
<accession>A0A3N1CNE6</accession>
<keyword evidence="9" id="KW-0234">DNA repair</keyword>
<dbReference type="GO" id="GO:0044716">
    <property type="term" value="F:8-oxo-GDP phosphatase activity"/>
    <property type="evidence" value="ECO:0007669"/>
    <property type="project" value="TreeGrafter"/>
</dbReference>
<dbReference type="PROSITE" id="PS51462">
    <property type="entry name" value="NUDIX"/>
    <property type="match status" value="1"/>
</dbReference>